<dbReference type="SUPFAM" id="SSF49464">
    <property type="entry name" value="Carboxypeptidase regulatory domain-like"/>
    <property type="match status" value="1"/>
</dbReference>
<evidence type="ECO:0000259" key="3">
    <source>
        <dbReference type="Pfam" id="PF07715"/>
    </source>
</evidence>
<dbReference type="EMBL" id="JAABOQ010000002">
    <property type="protein sequence ID" value="NER16613.1"/>
    <property type="molecule type" value="Genomic_DNA"/>
</dbReference>
<dbReference type="SUPFAM" id="SSF56935">
    <property type="entry name" value="Porins"/>
    <property type="match status" value="1"/>
</dbReference>
<gene>
    <name evidence="4" type="ORF">GWK10_05290</name>
</gene>
<organism evidence="4 5">
    <name type="scientific">Spongiivirga citrea</name>
    <dbReference type="NCBI Taxonomy" id="1481457"/>
    <lineage>
        <taxon>Bacteria</taxon>
        <taxon>Pseudomonadati</taxon>
        <taxon>Bacteroidota</taxon>
        <taxon>Flavobacteriia</taxon>
        <taxon>Flavobacteriales</taxon>
        <taxon>Flavobacteriaceae</taxon>
        <taxon>Spongiivirga</taxon>
    </lineage>
</organism>
<keyword evidence="1" id="KW-0813">Transport</keyword>
<dbReference type="InterPro" id="IPR008969">
    <property type="entry name" value="CarboxyPept-like_regulatory"/>
</dbReference>
<comment type="similarity">
    <text evidence="1">Belongs to the TonB-dependent receptor family.</text>
</comment>
<evidence type="ECO:0000313" key="4">
    <source>
        <dbReference type="EMBL" id="NER16613.1"/>
    </source>
</evidence>
<keyword evidence="5" id="KW-1185">Reference proteome</keyword>
<name>A0A6M0CI35_9FLAO</name>
<sequence length="226" mass="24870">MKKSSLLTVMLFLFFVGSVFAQTKVSGTVSNNKNKPIAKALIYLDSINSNVKTDKKGNFEVVVPENVKALHVYSSKYGLLSHNFNGETSVNFVYIHGKLPSKDRLAQKDKVSIDYDETSDKYVAYKVETVEAEERIDAVRFLTIYDLIRDRVAGVIVSRDNRIVIRGVKSLSASQDPLFVVDGTILTSISHILPIDVDTISVLKGADAGYYGTQGANGVLVIKTKS</sequence>
<keyword evidence="1" id="KW-0998">Cell outer membrane</keyword>
<dbReference type="AlphaFoldDB" id="A0A6M0CI35"/>
<comment type="subcellular location">
    <subcellularLocation>
        <location evidence="1">Cell outer membrane</location>
        <topology evidence="1">Multi-pass membrane protein</topology>
    </subcellularLocation>
</comment>
<dbReference type="InterPro" id="IPR037066">
    <property type="entry name" value="Plug_dom_sf"/>
</dbReference>
<reference evidence="4 5" key="1">
    <citation type="submission" date="2020-01" db="EMBL/GenBank/DDBJ databases">
        <title>Spongiivirga citrea KCTC 32990T.</title>
        <authorList>
            <person name="Wang G."/>
        </authorList>
    </citation>
    <scope>NUCLEOTIDE SEQUENCE [LARGE SCALE GENOMIC DNA]</scope>
    <source>
        <strain evidence="4 5">KCTC 32990</strain>
    </source>
</reference>
<dbReference type="GO" id="GO:0009279">
    <property type="term" value="C:cell outer membrane"/>
    <property type="evidence" value="ECO:0007669"/>
    <property type="project" value="UniProtKB-SubCell"/>
</dbReference>
<keyword evidence="1" id="KW-1134">Transmembrane beta strand</keyword>
<feature type="signal peptide" evidence="2">
    <location>
        <begin position="1"/>
        <end position="21"/>
    </location>
</feature>
<evidence type="ECO:0000313" key="5">
    <source>
        <dbReference type="Proteomes" id="UP000474296"/>
    </source>
</evidence>
<dbReference type="Gene3D" id="2.60.40.1120">
    <property type="entry name" value="Carboxypeptidase-like, regulatory domain"/>
    <property type="match status" value="1"/>
</dbReference>
<keyword evidence="1" id="KW-0472">Membrane</keyword>
<dbReference type="Pfam" id="PF07715">
    <property type="entry name" value="Plug"/>
    <property type="match status" value="1"/>
</dbReference>
<evidence type="ECO:0000256" key="1">
    <source>
        <dbReference type="PROSITE-ProRule" id="PRU01360"/>
    </source>
</evidence>
<dbReference type="InterPro" id="IPR039426">
    <property type="entry name" value="TonB-dep_rcpt-like"/>
</dbReference>
<evidence type="ECO:0000256" key="2">
    <source>
        <dbReference type="SAM" id="SignalP"/>
    </source>
</evidence>
<dbReference type="PROSITE" id="PS52016">
    <property type="entry name" value="TONB_DEPENDENT_REC_3"/>
    <property type="match status" value="1"/>
</dbReference>
<keyword evidence="1" id="KW-0812">Transmembrane</keyword>
<feature type="domain" description="TonB-dependent receptor plug" evidence="3">
    <location>
        <begin position="127"/>
        <end position="219"/>
    </location>
</feature>
<proteinExistence type="inferred from homology"/>
<dbReference type="InterPro" id="IPR012910">
    <property type="entry name" value="Plug_dom"/>
</dbReference>
<accession>A0A6M0CI35</accession>
<feature type="chain" id="PRO_5026655994" evidence="2">
    <location>
        <begin position="22"/>
        <end position="226"/>
    </location>
</feature>
<dbReference type="RefSeq" id="WP_164029941.1">
    <property type="nucleotide sequence ID" value="NZ_JAABOQ010000002.1"/>
</dbReference>
<dbReference type="Gene3D" id="2.170.130.10">
    <property type="entry name" value="TonB-dependent receptor, plug domain"/>
    <property type="match status" value="1"/>
</dbReference>
<dbReference type="Proteomes" id="UP000474296">
    <property type="component" value="Unassembled WGS sequence"/>
</dbReference>
<keyword evidence="2" id="KW-0732">Signal</keyword>
<comment type="caution">
    <text evidence="4">The sequence shown here is derived from an EMBL/GenBank/DDBJ whole genome shotgun (WGS) entry which is preliminary data.</text>
</comment>
<protein>
    <submittedName>
        <fullName evidence="4">TonB-dependent receptor plug domain-containing protein</fullName>
    </submittedName>
</protein>
<keyword evidence="4" id="KW-0675">Receptor</keyword>